<organism evidence="2 3">
    <name type="scientific">Streptomyces demainii</name>
    <dbReference type="NCBI Taxonomy" id="588122"/>
    <lineage>
        <taxon>Bacteria</taxon>
        <taxon>Bacillati</taxon>
        <taxon>Actinomycetota</taxon>
        <taxon>Actinomycetes</taxon>
        <taxon>Kitasatosporales</taxon>
        <taxon>Streptomycetaceae</taxon>
        <taxon>Streptomyces</taxon>
    </lineage>
</organism>
<gene>
    <name evidence="2" type="ORF">JOF35_001191</name>
</gene>
<sequence length="764" mass="82669">MADDVADSEVPDGPGVPPAHGPEGTFSQKQQEGPGAARQPDEEAASQPGPDPGKRTELDQREEDGRGYDDLRRVLGQRVYNNFYGTVDASGAAFGFGKASTPGLAPGTVGAEEIDRTLRYYLPPQPCFDTALGKLRSEHIVVLAGQDNTGRGAGSFALLRRMTGEGAGLRSLSPANSLADLAASSAIKAGQAYVILDYVGERNVDAVQAFEIRRLSEELRHKGAYLVITAGESTRRRLALSDYCVQWHAPDPLKLYHHCTGLLPPAPMSPDVASELLDRVGELRRPADVVAAATALADGADAVLETLRDSAKHTVRNWFSEEPTAGDLLPLAALAFLEDIPERNFEEASVQLAVHVRDWELTGEVPAAEPDAPPAKTLRGVTFEQSRARWQERATGLVRLERRPGPGQDASRSERRIVFTSPRIRELVIAELHSLYGYELWYPLRQWLSQLTRTGDLDTRTEVARGVALLARHALAEVDENLLQVWADGVASQRVTTALTLQFMCDDEHLAPQALNIALSWADNRGPARAVTTAMALTGRLGSLYRLEALNWLWYLARRGERAASAARRSVVLLLQSAERDPARALFTLRYLRTVIAGTAQRSRDRSSVLRMTVQLLEAEGLEGPGPLAAALLRGTPDSARHLGSLWASVLLSVCRRRAVGALCRTLTALRGDPAVGGSVTALGEAMRHDMTARQWEALRNDLSSALHHPDFAIPGIHQLARLLLGPLKGRPTSGRRPADASLPSTPPVSPSSSVSSARGGRST</sequence>
<dbReference type="RefSeq" id="WP_220047321.1">
    <property type="nucleotide sequence ID" value="NZ_JAURUE010000001.1"/>
</dbReference>
<reference evidence="2 3" key="1">
    <citation type="submission" date="2023-07" db="EMBL/GenBank/DDBJ databases">
        <title>Sequencing the genomes of 1000 actinobacteria strains.</title>
        <authorList>
            <person name="Klenk H.-P."/>
        </authorList>
    </citation>
    <scope>NUCLEOTIDE SEQUENCE [LARGE SCALE GENOMIC DNA]</scope>
    <source>
        <strain evidence="2 3">DSM 41600</strain>
    </source>
</reference>
<accession>A0ABT9KKJ0</accession>
<evidence type="ECO:0000256" key="1">
    <source>
        <dbReference type="SAM" id="MobiDB-lite"/>
    </source>
</evidence>
<feature type="compositionally biased region" description="Low complexity" evidence="1">
    <location>
        <begin position="751"/>
        <end position="764"/>
    </location>
</feature>
<feature type="compositionally biased region" description="Acidic residues" evidence="1">
    <location>
        <begin position="1"/>
        <end position="10"/>
    </location>
</feature>
<evidence type="ECO:0000313" key="3">
    <source>
        <dbReference type="Proteomes" id="UP001234880"/>
    </source>
</evidence>
<feature type="compositionally biased region" description="Basic and acidic residues" evidence="1">
    <location>
        <begin position="52"/>
        <end position="69"/>
    </location>
</feature>
<evidence type="ECO:0000313" key="2">
    <source>
        <dbReference type="EMBL" id="MDP9608914.1"/>
    </source>
</evidence>
<comment type="caution">
    <text evidence="2">The sequence shown here is derived from an EMBL/GenBank/DDBJ whole genome shotgun (WGS) entry which is preliminary data.</text>
</comment>
<proteinExistence type="predicted"/>
<dbReference type="EMBL" id="JAURUE010000001">
    <property type="protein sequence ID" value="MDP9608914.1"/>
    <property type="molecule type" value="Genomic_DNA"/>
</dbReference>
<name>A0ABT9KKJ0_9ACTN</name>
<keyword evidence="3" id="KW-1185">Reference proteome</keyword>
<feature type="region of interest" description="Disordered" evidence="1">
    <location>
        <begin position="1"/>
        <end position="69"/>
    </location>
</feature>
<evidence type="ECO:0008006" key="4">
    <source>
        <dbReference type="Google" id="ProtNLM"/>
    </source>
</evidence>
<dbReference type="Proteomes" id="UP001234880">
    <property type="component" value="Unassembled WGS sequence"/>
</dbReference>
<feature type="region of interest" description="Disordered" evidence="1">
    <location>
        <begin position="728"/>
        <end position="764"/>
    </location>
</feature>
<protein>
    <recommendedName>
        <fullName evidence="4">HEAT repeat domain-containing protein</fullName>
    </recommendedName>
</protein>